<evidence type="ECO:0008006" key="4">
    <source>
        <dbReference type="Google" id="ProtNLM"/>
    </source>
</evidence>
<dbReference type="AlphaFoldDB" id="G7V727"/>
<evidence type="ECO:0000256" key="1">
    <source>
        <dbReference type="SAM" id="SignalP"/>
    </source>
</evidence>
<name>G7V727_THELD</name>
<evidence type="ECO:0000313" key="3">
    <source>
        <dbReference type="Proteomes" id="UP000005868"/>
    </source>
</evidence>
<reference evidence="3" key="1">
    <citation type="submission" date="2011-10" db="EMBL/GenBank/DDBJ databases">
        <title>The complete genome of chromosome of Thermovirga lienii DSM 17291.</title>
        <authorList>
            <consortium name="US DOE Joint Genome Institute (JGI-PGF)"/>
            <person name="Lucas S."/>
            <person name="Copeland A."/>
            <person name="Lapidus A."/>
            <person name="Glavina del Rio T."/>
            <person name="Dalin E."/>
            <person name="Tice H."/>
            <person name="Bruce D."/>
            <person name="Goodwin L."/>
            <person name="Pitluck S."/>
            <person name="Peters L."/>
            <person name="Mikhailova N."/>
            <person name="Saunders E."/>
            <person name="Kyrpides N."/>
            <person name="Mavromatis K."/>
            <person name="Ivanova N."/>
            <person name="Last F.I."/>
            <person name="Brettin T."/>
            <person name="Detter J.C."/>
            <person name="Han C."/>
            <person name="Larimer F."/>
            <person name="Land M."/>
            <person name="Hauser L."/>
            <person name="Markowitz V."/>
            <person name="Cheng J.-F."/>
            <person name="Hugenholtz P."/>
            <person name="Woyke T."/>
            <person name="Wu D."/>
            <person name="Spring S."/>
            <person name="Schroeder M."/>
            <person name="Brambilla E.-M."/>
            <person name="Klenk H.-P."/>
            <person name="Eisen J.A."/>
        </authorList>
    </citation>
    <scope>NUCLEOTIDE SEQUENCE [LARGE SCALE GENOMIC DNA]</scope>
    <source>
        <strain evidence="3">ATCC BAA-1197 / DSM 17291 / Cas60314</strain>
    </source>
</reference>
<feature type="signal peptide" evidence="1">
    <location>
        <begin position="1"/>
        <end position="21"/>
    </location>
</feature>
<protein>
    <recommendedName>
        <fullName evidence="4">DUF2993 domain-containing protein</fullName>
    </recommendedName>
</protein>
<accession>G7V727</accession>
<gene>
    <name evidence="2" type="ordered locus">Tlie_0323</name>
</gene>
<evidence type="ECO:0000313" key="2">
    <source>
        <dbReference type="EMBL" id="AER66061.1"/>
    </source>
</evidence>
<dbReference type="InterPro" id="IPR021373">
    <property type="entry name" value="DUF2993"/>
</dbReference>
<organism evidence="2 3">
    <name type="scientific">Thermovirga lienii (strain ATCC BAA-1197 / DSM 17291 / Cas60314)</name>
    <dbReference type="NCBI Taxonomy" id="580340"/>
    <lineage>
        <taxon>Bacteria</taxon>
        <taxon>Thermotogati</taxon>
        <taxon>Synergistota</taxon>
        <taxon>Synergistia</taxon>
        <taxon>Synergistales</taxon>
        <taxon>Thermovirgaceae</taxon>
        <taxon>Thermovirga</taxon>
    </lineage>
</organism>
<proteinExistence type="predicted"/>
<keyword evidence="3" id="KW-1185">Reference proteome</keyword>
<dbReference type="EMBL" id="CP003096">
    <property type="protein sequence ID" value="AER66061.1"/>
    <property type="molecule type" value="Genomic_DNA"/>
</dbReference>
<reference evidence="2 3" key="2">
    <citation type="journal article" date="2012" name="Stand. Genomic Sci.">
        <title>Genome sequence of the moderately thermophilic, amino-acid-degrading and sulfur-reducing bacterium Thermovirga lienii type strain (Cas60314(T)).</title>
        <authorList>
            <person name="Goker M."/>
            <person name="Saunders E."/>
            <person name="Lapidus A."/>
            <person name="Nolan M."/>
            <person name="Lucas S."/>
            <person name="Hammon N."/>
            <person name="Deshpande S."/>
            <person name="Cheng J.F."/>
            <person name="Han C."/>
            <person name="Tapia R."/>
            <person name="Goodwin L.A."/>
            <person name="Pitluck S."/>
            <person name="Liolios K."/>
            <person name="Mavromatis K."/>
            <person name="Pagani I."/>
            <person name="Ivanova N."/>
            <person name="Mikhailova N."/>
            <person name="Pati A."/>
            <person name="Chen A."/>
            <person name="Palaniappan K."/>
            <person name="Land M."/>
            <person name="Chang Y.J."/>
            <person name="Jeffries C.D."/>
            <person name="Brambilla E.M."/>
            <person name="Rohde M."/>
            <person name="Spring S."/>
            <person name="Detter J.C."/>
            <person name="Woyke T."/>
            <person name="Bristow J."/>
            <person name="Eisen J.A."/>
            <person name="Markowitz V."/>
            <person name="Hugenholtz P."/>
            <person name="Kyrpides N.C."/>
            <person name="Klenk H.P."/>
        </authorList>
    </citation>
    <scope>NUCLEOTIDE SEQUENCE [LARGE SCALE GENOMIC DNA]</scope>
    <source>
        <strain evidence="3">ATCC BAA-1197 / DSM 17291 / Cas60314</strain>
    </source>
</reference>
<dbReference type="HOGENOM" id="CLU_083811_0_0_0"/>
<keyword evidence="1" id="KW-0732">Signal</keyword>
<dbReference type="OrthoDB" id="4452at2"/>
<dbReference type="KEGG" id="tli:Tlie_0323"/>
<sequence>MNSIRKTFSILVTMIILVAFAFPPHARAQDESSPPSRKLYEAFIEGLKPEKMELILNHEPDGEGKVGHLYLDLIGCDIGGVRIDHLTVEAVDVEFTPPSTWNTEPPDVKNMLDIKAKAVILEEDVNKALLSEEFGDDDGHWHDLLLDFRDGGLYVRGYYLTKFLFRLDILIELEGRFEIRKGKELWLADYVMRVNKVDLPKSITDRAISQIQPVIDLNEFVFPLVLDKVEQKDDRVVLASRILPKPFEGIRYTYEKPKQLD</sequence>
<dbReference type="Pfam" id="PF11209">
    <property type="entry name" value="LmeA"/>
    <property type="match status" value="1"/>
</dbReference>
<dbReference type="Proteomes" id="UP000005868">
    <property type="component" value="Chromosome"/>
</dbReference>
<feature type="chain" id="PRO_5003504505" description="DUF2993 domain-containing protein" evidence="1">
    <location>
        <begin position="22"/>
        <end position="261"/>
    </location>
</feature>
<dbReference type="eggNOG" id="ENOG502ZRF6">
    <property type="taxonomic scope" value="Bacteria"/>
</dbReference>
<dbReference type="STRING" id="580340.Tlie_0323"/>